<dbReference type="PROSITE" id="PS00748">
    <property type="entry name" value="F_ACTIN_CAPPING_A_1"/>
    <property type="match status" value="1"/>
</dbReference>
<sequence length="260" mass="29792">MEGSEVKVRVIQYFLRNTPVGELKEVLNDLKVIIGEEILEQETIQDTLIECLASHGATVSINDSQAMLTLQGRAANRFTDPKLSKSFIFNTHTFEAESVEEIEPQNSRAQAIQSKLDQYISQHFSETAQARVFSTEEGFSIFLASPVLNLRNMWTGEWISNWKISGTKLEGDIHIRAHYFEEGNLQLDQKKEFSKNIVGDDDEAFSQAVCRAIFEFEDQVHRGMHTLYEQIPQTCFKSMRRALPVTHTKFSEIHRTKMLS</sequence>
<dbReference type="GO" id="GO:0030863">
    <property type="term" value="C:cortical cytoskeleton"/>
    <property type="evidence" value="ECO:0007669"/>
    <property type="project" value="TreeGrafter"/>
</dbReference>
<reference evidence="6" key="1">
    <citation type="submission" date="2021-09" db="EMBL/GenBank/DDBJ databases">
        <authorList>
            <consortium name="AG Swart"/>
            <person name="Singh M."/>
            <person name="Singh A."/>
            <person name="Seah K."/>
            <person name="Emmerich C."/>
        </authorList>
    </citation>
    <scope>NUCLEOTIDE SEQUENCE</scope>
    <source>
        <strain evidence="6">ATCC30299</strain>
    </source>
</reference>
<evidence type="ECO:0000256" key="1">
    <source>
        <dbReference type="ARBA" id="ARBA00010479"/>
    </source>
</evidence>
<name>A0AAU9JDN0_9CILI</name>
<dbReference type="InterPro" id="IPR002189">
    <property type="entry name" value="CapZ_alpha"/>
</dbReference>
<dbReference type="GO" id="GO:0051016">
    <property type="term" value="P:barbed-end actin filament capping"/>
    <property type="evidence" value="ECO:0007669"/>
    <property type="project" value="UniProtKB-UniRule"/>
</dbReference>
<comment type="subunit">
    <text evidence="5">Heterodimer of an alpha and a beta subunit.</text>
</comment>
<dbReference type="PANTHER" id="PTHR10653">
    <property type="entry name" value="F-ACTIN-CAPPING PROTEIN SUBUNIT ALPHA"/>
    <property type="match status" value="1"/>
</dbReference>
<dbReference type="Gene3D" id="3.90.1150.210">
    <property type="entry name" value="F-actin capping protein, beta subunit"/>
    <property type="match status" value="1"/>
</dbReference>
<dbReference type="GO" id="GO:0051015">
    <property type="term" value="F:actin filament binding"/>
    <property type="evidence" value="ECO:0007669"/>
    <property type="project" value="TreeGrafter"/>
</dbReference>
<comment type="caution">
    <text evidence="6">The sequence shown here is derived from an EMBL/GenBank/DDBJ whole genome shotgun (WGS) entry which is preliminary data.</text>
</comment>
<comment type="similarity">
    <text evidence="1 5">Belongs to the F-actin-capping protein alpha subunit family.</text>
</comment>
<dbReference type="InterPro" id="IPR042276">
    <property type="entry name" value="CapZ_alpha/beta_2"/>
</dbReference>
<dbReference type="Gene3D" id="3.30.1140.60">
    <property type="entry name" value="F-actin capping protein, alpha subunit"/>
    <property type="match status" value="1"/>
</dbReference>
<evidence type="ECO:0000256" key="5">
    <source>
        <dbReference type="RuleBase" id="RU365077"/>
    </source>
</evidence>
<dbReference type="InterPro" id="IPR017865">
    <property type="entry name" value="F-actin_cap_asu_CS"/>
</dbReference>
<dbReference type="Proteomes" id="UP001162131">
    <property type="component" value="Unassembled WGS sequence"/>
</dbReference>
<dbReference type="GO" id="GO:0030036">
    <property type="term" value="P:actin cytoskeleton organization"/>
    <property type="evidence" value="ECO:0007669"/>
    <property type="project" value="TreeGrafter"/>
</dbReference>
<protein>
    <recommendedName>
        <fullName evidence="2 5">F-actin-capping protein subunit alpha</fullName>
    </recommendedName>
</protein>
<evidence type="ECO:0000313" key="6">
    <source>
        <dbReference type="EMBL" id="CAG9323868.1"/>
    </source>
</evidence>
<comment type="function">
    <text evidence="5">F-actin-capping proteins bind in a Ca(2+)-independent manner to the fast growing ends of actin filaments (barbed end) thereby blocking the exchange of subunits at these ends. Unlike other capping proteins (such as gelsolin and severin), these proteins do not sever actin filaments.</text>
</comment>
<keyword evidence="7" id="KW-1185">Reference proteome</keyword>
<evidence type="ECO:0000256" key="4">
    <source>
        <dbReference type="ARBA" id="ARBA00023203"/>
    </source>
</evidence>
<evidence type="ECO:0000313" key="7">
    <source>
        <dbReference type="Proteomes" id="UP001162131"/>
    </source>
</evidence>
<keyword evidence="4 5" id="KW-0009">Actin-binding</keyword>
<dbReference type="AlphaFoldDB" id="A0AAU9JDN0"/>
<dbReference type="SUPFAM" id="SSF90096">
    <property type="entry name" value="Subunits of heterodimeric actin filament capping protein Capz"/>
    <property type="match status" value="1"/>
</dbReference>
<dbReference type="EMBL" id="CAJZBQ010000035">
    <property type="protein sequence ID" value="CAG9323868.1"/>
    <property type="molecule type" value="Genomic_DNA"/>
</dbReference>
<dbReference type="Pfam" id="PF01267">
    <property type="entry name" value="F-actin_cap_A"/>
    <property type="match status" value="1"/>
</dbReference>
<dbReference type="InterPro" id="IPR042489">
    <property type="entry name" value="CapZ_alpha_1"/>
</dbReference>
<dbReference type="PANTHER" id="PTHR10653:SF0">
    <property type="entry name" value="F-ACTIN-CAPPING PROTEIN SUBUNIT ALPHA"/>
    <property type="match status" value="1"/>
</dbReference>
<accession>A0AAU9JDN0</accession>
<gene>
    <name evidence="6" type="ORF">BSTOLATCC_MIC34904</name>
</gene>
<evidence type="ECO:0000256" key="3">
    <source>
        <dbReference type="ARBA" id="ARBA00022467"/>
    </source>
</evidence>
<proteinExistence type="inferred from homology"/>
<dbReference type="InterPro" id="IPR037282">
    <property type="entry name" value="CapZ_alpha/beta"/>
</dbReference>
<keyword evidence="3 5" id="KW-0117">Actin capping</keyword>
<evidence type="ECO:0000256" key="2">
    <source>
        <dbReference type="ARBA" id="ARBA00014038"/>
    </source>
</evidence>
<organism evidence="6 7">
    <name type="scientific">Blepharisma stoltei</name>
    <dbReference type="NCBI Taxonomy" id="1481888"/>
    <lineage>
        <taxon>Eukaryota</taxon>
        <taxon>Sar</taxon>
        <taxon>Alveolata</taxon>
        <taxon>Ciliophora</taxon>
        <taxon>Postciliodesmatophora</taxon>
        <taxon>Heterotrichea</taxon>
        <taxon>Heterotrichida</taxon>
        <taxon>Blepharismidae</taxon>
        <taxon>Blepharisma</taxon>
    </lineage>
</organism>
<dbReference type="GO" id="GO:0008290">
    <property type="term" value="C:F-actin capping protein complex"/>
    <property type="evidence" value="ECO:0007669"/>
    <property type="project" value="UniProtKB-UniRule"/>
</dbReference>